<accession>A0A0G4ESJ7</accession>
<dbReference type="EMBL" id="CDMY01000300">
    <property type="protein sequence ID" value="CEM00840.1"/>
    <property type="molecule type" value="Genomic_DNA"/>
</dbReference>
<feature type="compositionally biased region" description="Low complexity" evidence="1">
    <location>
        <begin position="57"/>
        <end position="73"/>
    </location>
</feature>
<keyword evidence="3" id="KW-1185">Reference proteome</keyword>
<organism evidence="2 3">
    <name type="scientific">Vitrella brassicaformis (strain CCMP3155)</name>
    <dbReference type="NCBI Taxonomy" id="1169540"/>
    <lineage>
        <taxon>Eukaryota</taxon>
        <taxon>Sar</taxon>
        <taxon>Alveolata</taxon>
        <taxon>Colpodellida</taxon>
        <taxon>Vitrellaceae</taxon>
        <taxon>Vitrella</taxon>
    </lineage>
</organism>
<dbReference type="Proteomes" id="UP000041254">
    <property type="component" value="Unassembled WGS sequence"/>
</dbReference>
<name>A0A0G4ESJ7_VITBC</name>
<gene>
    <name evidence="2" type="ORF">Vbra_12975</name>
</gene>
<reference evidence="2 3" key="1">
    <citation type="submission" date="2014-11" db="EMBL/GenBank/DDBJ databases">
        <authorList>
            <person name="Zhu J."/>
            <person name="Qi W."/>
            <person name="Song R."/>
        </authorList>
    </citation>
    <scope>NUCLEOTIDE SEQUENCE [LARGE SCALE GENOMIC DNA]</scope>
</reference>
<evidence type="ECO:0000256" key="1">
    <source>
        <dbReference type="SAM" id="MobiDB-lite"/>
    </source>
</evidence>
<protein>
    <submittedName>
        <fullName evidence="2">Uncharacterized protein</fullName>
    </submittedName>
</protein>
<dbReference type="InParanoid" id="A0A0G4ESJ7"/>
<evidence type="ECO:0000313" key="3">
    <source>
        <dbReference type="Proteomes" id="UP000041254"/>
    </source>
</evidence>
<evidence type="ECO:0000313" key="2">
    <source>
        <dbReference type="EMBL" id="CEM00840.1"/>
    </source>
</evidence>
<feature type="region of interest" description="Disordered" evidence="1">
    <location>
        <begin position="27"/>
        <end position="101"/>
    </location>
</feature>
<sequence length="101" mass="10207">MMAEGVSASILEHPNFIMVKRQSGATAASASAGKFAGEEPSVSSDGAGGLKSTTYESVSDASSPSASQSEASAGHAAPAMRHEPGETYYAADYALPPEENP</sequence>
<proteinExistence type="predicted"/>
<dbReference type="VEuPathDB" id="CryptoDB:Vbra_12975"/>
<dbReference type="AlphaFoldDB" id="A0A0G4ESJ7"/>